<dbReference type="SMART" id="SM00906">
    <property type="entry name" value="Fungal_trans"/>
    <property type="match status" value="1"/>
</dbReference>
<feature type="compositionally biased region" description="Polar residues" evidence="6">
    <location>
        <begin position="145"/>
        <end position="158"/>
    </location>
</feature>
<keyword evidence="3" id="KW-0238">DNA-binding</keyword>
<dbReference type="InterPro" id="IPR007219">
    <property type="entry name" value="XnlR_reg_dom"/>
</dbReference>
<dbReference type="VEuPathDB" id="FungiDB:ASPSYDRAFT_46396"/>
<evidence type="ECO:0000313" key="9">
    <source>
        <dbReference type="Proteomes" id="UP000184356"/>
    </source>
</evidence>
<accession>A0A1L9TG18</accession>
<dbReference type="PANTHER" id="PTHR47171">
    <property type="entry name" value="FARA-RELATED"/>
    <property type="match status" value="1"/>
</dbReference>
<keyword evidence="9" id="KW-1185">Reference proteome</keyword>
<dbReference type="CDD" id="cd12148">
    <property type="entry name" value="fungal_TF_MHR"/>
    <property type="match status" value="1"/>
</dbReference>
<feature type="region of interest" description="Disordered" evidence="6">
    <location>
        <begin position="145"/>
        <end position="164"/>
    </location>
</feature>
<name>A0A1L9TG18_9EURO</name>
<dbReference type="EMBL" id="KV878587">
    <property type="protein sequence ID" value="OJJ58377.1"/>
    <property type="molecule type" value="Genomic_DNA"/>
</dbReference>
<dbReference type="GO" id="GO:0003677">
    <property type="term" value="F:DNA binding"/>
    <property type="evidence" value="ECO:0007669"/>
    <property type="project" value="UniProtKB-KW"/>
</dbReference>
<gene>
    <name evidence="8" type="ORF">ASPSYDRAFT_46396</name>
</gene>
<evidence type="ECO:0000313" key="8">
    <source>
        <dbReference type="EMBL" id="OJJ58377.1"/>
    </source>
</evidence>
<feature type="compositionally biased region" description="Polar residues" evidence="6">
    <location>
        <begin position="567"/>
        <end position="576"/>
    </location>
</feature>
<keyword evidence="1" id="KW-0862">Zinc</keyword>
<dbReference type="PANTHER" id="PTHR47171:SF6">
    <property type="entry name" value="SPECIFIC TRANSCRIPTION FACTOR, PUTATIVE (AFU_ORTHOLOGUE AFUA_2G06130)-RELATED"/>
    <property type="match status" value="1"/>
</dbReference>
<evidence type="ECO:0000256" key="6">
    <source>
        <dbReference type="SAM" id="MobiDB-lite"/>
    </source>
</evidence>
<dbReference type="AlphaFoldDB" id="A0A1L9TG18"/>
<evidence type="ECO:0000259" key="7">
    <source>
        <dbReference type="SMART" id="SM00906"/>
    </source>
</evidence>
<dbReference type="GeneID" id="63763288"/>
<evidence type="ECO:0000256" key="4">
    <source>
        <dbReference type="ARBA" id="ARBA00023163"/>
    </source>
</evidence>
<dbReference type="GO" id="GO:0008270">
    <property type="term" value="F:zinc ion binding"/>
    <property type="evidence" value="ECO:0007669"/>
    <property type="project" value="InterPro"/>
</dbReference>
<feature type="region of interest" description="Disordered" evidence="6">
    <location>
        <begin position="551"/>
        <end position="581"/>
    </location>
</feature>
<protein>
    <recommendedName>
        <fullName evidence="7">Xylanolytic transcriptional activator regulatory domain-containing protein</fullName>
    </recommendedName>
</protein>
<dbReference type="Proteomes" id="UP000184356">
    <property type="component" value="Unassembled WGS sequence"/>
</dbReference>
<organism evidence="8 9">
    <name type="scientific">Aspergillus sydowii CBS 593.65</name>
    <dbReference type="NCBI Taxonomy" id="1036612"/>
    <lineage>
        <taxon>Eukaryota</taxon>
        <taxon>Fungi</taxon>
        <taxon>Dikarya</taxon>
        <taxon>Ascomycota</taxon>
        <taxon>Pezizomycotina</taxon>
        <taxon>Eurotiomycetes</taxon>
        <taxon>Eurotiomycetidae</taxon>
        <taxon>Eurotiales</taxon>
        <taxon>Aspergillaceae</taxon>
        <taxon>Aspergillus</taxon>
        <taxon>Aspergillus subgen. Nidulantes</taxon>
    </lineage>
</organism>
<keyword evidence="2" id="KW-0805">Transcription regulation</keyword>
<evidence type="ECO:0000256" key="1">
    <source>
        <dbReference type="ARBA" id="ARBA00022833"/>
    </source>
</evidence>
<evidence type="ECO:0000256" key="3">
    <source>
        <dbReference type="ARBA" id="ARBA00023125"/>
    </source>
</evidence>
<proteinExistence type="predicted"/>
<dbReference type="GO" id="GO:0006351">
    <property type="term" value="P:DNA-templated transcription"/>
    <property type="evidence" value="ECO:0007669"/>
    <property type="project" value="InterPro"/>
</dbReference>
<dbReference type="Pfam" id="PF04082">
    <property type="entry name" value="Fungal_trans"/>
    <property type="match status" value="1"/>
</dbReference>
<dbReference type="InterPro" id="IPR052073">
    <property type="entry name" value="Amide_Lactam_Regulators"/>
</dbReference>
<reference evidence="9" key="1">
    <citation type="journal article" date="2017" name="Genome Biol.">
        <title>Comparative genomics reveals high biological diversity and specific adaptations in the industrially and medically important fungal genus Aspergillus.</title>
        <authorList>
            <person name="de Vries R.P."/>
            <person name="Riley R."/>
            <person name="Wiebenga A."/>
            <person name="Aguilar-Osorio G."/>
            <person name="Amillis S."/>
            <person name="Uchima C.A."/>
            <person name="Anderluh G."/>
            <person name="Asadollahi M."/>
            <person name="Askin M."/>
            <person name="Barry K."/>
            <person name="Battaglia E."/>
            <person name="Bayram O."/>
            <person name="Benocci T."/>
            <person name="Braus-Stromeyer S.A."/>
            <person name="Caldana C."/>
            <person name="Canovas D."/>
            <person name="Cerqueira G.C."/>
            <person name="Chen F."/>
            <person name="Chen W."/>
            <person name="Choi C."/>
            <person name="Clum A."/>
            <person name="Dos Santos R.A."/>
            <person name="Damasio A.R."/>
            <person name="Diallinas G."/>
            <person name="Emri T."/>
            <person name="Fekete E."/>
            <person name="Flipphi M."/>
            <person name="Freyberg S."/>
            <person name="Gallo A."/>
            <person name="Gournas C."/>
            <person name="Habgood R."/>
            <person name="Hainaut M."/>
            <person name="Harispe M.L."/>
            <person name="Henrissat B."/>
            <person name="Hilden K.S."/>
            <person name="Hope R."/>
            <person name="Hossain A."/>
            <person name="Karabika E."/>
            <person name="Karaffa L."/>
            <person name="Karanyi Z."/>
            <person name="Krasevec N."/>
            <person name="Kuo A."/>
            <person name="Kusch H."/>
            <person name="LaButti K."/>
            <person name="Lagendijk E.L."/>
            <person name="Lapidus A."/>
            <person name="Levasseur A."/>
            <person name="Lindquist E."/>
            <person name="Lipzen A."/>
            <person name="Logrieco A.F."/>
            <person name="MacCabe A."/>
            <person name="Maekelae M.R."/>
            <person name="Malavazi I."/>
            <person name="Melin P."/>
            <person name="Meyer V."/>
            <person name="Mielnichuk N."/>
            <person name="Miskei M."/>
            <person name="Molnar A.P."/>
            <person name="Mule G."/>
            <person name="Ngan C.Y."/>
            <person name="Orejas M."/>
            <person name="Orosz E."/>
            <person name="Ouedraogo J.P."/>
            <person name="Overkamp K.M."/>
            <person name="Park H.-S."/>
            <person name="Perrone G."/>
            <person name="Piumi F."/>
            <person name="Punt P.J."/>
            <person name="Ram A.F."/>
            <person name="Ramon A."/>
            <person name="Rauscher S."/>
            <person name="Record E."/>
            <person name="Riano-Pachon D.M."/>
            <person name="Robert V."/>
            <person name="Roehrig J."/>
            <person name="Ruller R."/>
            <person name="Salamov A."/>
            <person name="Salih N.S."/>
            <person name="Samson R.A."/>
            <person name="Sandor E."/>
            <person name="Sanguinetti M."/>
            <person name="Schuetze T."/>
            <person name="Sepcic K."/>
            <person name="Shelest E."/>
            <person name="Sherlock G."/>
            <person name="Sophianopoulou V."/>
            <person name="Squina F.M."/>
            <person name="Sun H."/>
            <person name="Susca A."/>
            <person name="Todd R.B."/>
            <person name="Tsang A."/>
            <person name="Unkles S.E."/>
            <person name="van de Wiele N."/>
            <person name="van Rossen-Uffink D."/>
            <person name="Oliveira J.V."/>
            <person name="Vesth T.C."/>
            <person name="Visser J."/>
            <person name="Yu J.-H."/>
            <person name="Zhou M."/>
            <person name="Andersen M.R."/>
            <person name="Archer D.B."/>
            <person name="Baker S.E."/>
            <person name="Benoit I."/>
            <person name="Brakhage A.A."/>
            <person name="Braus G.H."/>
            <person name="Fischer R."/>
            <person name="Frisvad J.C."/>
            <person name="Goldman G.H."/>
            <person name="Houbraken J."/>
            <person name="Oakley B."/>
            <person name="Pocsi I."/>
            <person name="Scazzocchio C."/>
            <person name="Seiboth B."/>
            <person name="vanKuyk P.A."/>
            <person name="Wortman J."/>
            <person name="Dyer P.S."/>
            <person name="Grigoriev I.V."/>
        </authorList>
    </citation>
    <scope>NUCLEOTIDE SEQUENCE [LARGE SCALE GENOMIC DNA]</scope>
    <source>
        <strain evidence="9">CBS 593.65</strain>
    </source>
</reference>
<keyword evidence="5" id="KW-0539">Nucleus</keyword>
<dbReference type="RefSeq" id="XP_040702183.1">
    <property type="nucleotide sequence ID" value="XM_040847215.1"/>
</dbReference>
<evidence type="ECO:0000256" key="5">
    <source>
        <dbReference type="ARBA" id="ARBA00023242"/>
    </source>
</evidence>
<feature type="domain" description="Xylanolytic transcriptional activator regulatory" evidence="7">
    <location>
        <begin position="302"/>
        <end position="372"/>
    </location>
</feature>
<sequence length="660" mass="73665">MYKFVPDNVGGVGSRRKLSHKTCDSCKKRHKRCLHHPRLLEADHLNNSTSAPTPNFRLATAHNHVPDGEAGDTMNSYGSTHGAQQPPPECQLSQLARPNARFPNGSAIRFVGNFSPEASFLATGNPVTDNEDQRTKVGVWLIAPQPTSAPHGDTTTSTEEQHDLPLPNPFQFQRLFLHIQRGWMSVLPPERDLGLMVSLYFTKFDPIFPIIHGENLEDLEDAECLALKQCICLIASLDPCMKTHLRLTHIESVMSQREFRSRIAETLKSIIYTGIIRNKMILLQITTLLAFYVDEPCTSEIASSYCAQAVEISQTLGLHVSYPDESKNLEKSHRLFWCVWALDRLNAATNGRPTLIHERDTGGQLLNFVPERLPSFRLFLRICKLLDEVISQYRPRPVFHADLSRRVVPDFESLVCEVGATDVSSSLMVSLEILYHSVRILGCRPQTQSDGPNQIPSSDAQSSSAACILSIVSGDFKPSLTHWVALPYAVSLASSVEYQTLRSSKISHTRKRAYRHFLQSCEILETLSDTFVSAKMMARLSQDALKGASKSRRYASRAREEYHPASGNAQPNSSTDPALYSLNHSLSSNLGDSSTLQPNPLDGLYQADDEFGRDHDLSLSEIDNVFDGLDGNFDLSRVDTLFSTTLNPTLPLIPTEWMNF</sequence>
<evidence type="ECO:0000256" key="2">
    <source>
        <dbReference type="ARBA" id="ARBA00023015"/>
    </source>
</evidence>
<keyword evidence="4" id="KW-0804">Transcription</keyword>
<dbReference type="OrthoDB" id="10031947at2759"/>